<dbReference type="AlphaFoldDB" id="A0A364Y5Y4"/>
<feature type="compositionally biased region" description="Polar residues" evidence="1">
    <location>
        <begin position="1"/>
        <end position="22"/>
    </location>
</feature>
<feature type="domain" description="PRC-barrel" evidence="2">
    <location>
        <begin position="32"/>
        <end position="101"/>
    </location>
</feature>
<evidence type="ECO:0000259" key="2">
    <source>
        <dbReference type="Pfam" id="PF05239"/>
    </source>
</evidence>
<dbReference type="PANTHER" id="PTHR36505:SF1">
    <property type="entry name" value="BLR1072 PROTEIN"/>
    <property type="match status" value="1"/>
</dbReference>
<dbReference type="InterPro" id="IPR027275">
    <property type="entry name" value="PRC-brl_dom"/>
</dbReference>
<dbReference type="Pfam" id="PF05239">
    <property type="entry name" value="PRC"/>
    <property type="match status" value="1"/>
</dbReference>
<comment type="caution">
    <text evidence="3">The sequence shown here is derived from an EMBL/GenBank/DDBJ whole genome shotgun (WGS) entry which is preliminary data.</text>
</comment>
<name>A0A364Y5Y4_9BACT</name>
<evidence type="ECO:0000313" key="3">
    <source>
        <dbReference type="EMBL" id="RAW02398.1"/>
    </source>
</evidence>
<feature type="region of interest" description="Disordered" evidence="1">
    <location>
        <begin position="1"/>
        <end position="24"/>
    </location>
</feature>
<dbReference type="SUPFAM" id="SSF50346">
    <property type="entry name" value="PRC-barrel domain"/>
    <property type="match status" value="1"/>
</dbReference>
<reference evidence="3 4" key="1">
    <citation type="submission" date="2018-06" db="EMBL/GenBank/DDBJ databases">
        <title>Chryseolinea flavus sp. nov., a member of the phylum Bacteroidetes isolated from soil.</title>
        <authorList>
            <person name="Li Y."/>
            <person name="Wang J."/>
        </authorList>
    </citation>
    <scope>NUCLEOTIDE SEQUENCE [LARGE SCALE GENOMIC DNA]</scope>
    <source>
        <strain evidence="3 4">SDU1-6</strain>
    </source>
</reference>
<accession>A0A364Y5Y4</accession>
<evidence type="ECO:0000313" key="4">
    <source>
        <dbReference type="Proteomes" id="UP000251889"/>
    </source>
</evidence>
<dbReference type="Proteomes" id="UP000251889">
    <property type="component" value="Unassembled WGS sequence"/>
</dbReference>
<dbReference type="OrthoDB" id="286778at2"/>
<gene>
    <name evidence="3" type="ORF">DQQ10_05485</name>
</gene>
<protein>
    <submittedName>
        <fullName evidence="3">PRC-barrel domain containing protein</fullName>
    </submittedName>
</protein>
<dbReference type="EMBL" id="QMFY01000002">
    <property type="protein sequence ID" value="RAW02398.1"/>
    <property type="molecule type" value="Genomic_DNA"/>
</dbReference>
<organism evidence="3 4">
    <name type="scientific">Pseudochryseolinea flava</name>
    <dbReference type="NCBI Taxonomy" id="2059302"/>
    <lineage>
        <taxon>Bacteria</taxon>
        <taxon>Pseudomonadati</taxon>
        <taxon>Bacteroidota</taxon>
        <taxon>Cytophagia</taxon>
        <taxon>Cytophagales</taxon>
        <taxon>Fulvivirgaceae</taxon>
        <taxon>Pseudochryseolinea</taxon>
    </lineage>
</organism>
<dbReference type="Gene3D" id="2.30.30.240">
    <property type="entry name" value="PRC-barrel domain"/>
    <property type="match status" value="1"/>
</dbReference>
<dbReference type="RefSeq" id="WP_112746220.1">
    <property type="nucleotide sequence ID" value="NZ_QMFY01000002.1"/>
</dbReference>
<proteinExistence type="predicted"/>
<dbReference type="InterPro" id="IPR011033">
    <property type="entry name" value="PRC_barrel-like_sf"/>
</dbReference>
<dbReference type="PANTHER" id="PTHR36505">
    <property type="entry name" value="BLR1072 PROTEIN"/>
    <property type="match status" value="1"/>
</dbReference>
<evidence type="ECO:0000256" key="1">
    <source>
        <dbReference type="SAM" id="MobiDB-lite"/>
    </source>
</evidence>
<sequence>MEELKNLNNPDNITGKNHSGRNANDPVRILTAKSIIGDKVFNDSGEDLGKIEDIMLNIDIGKIEYIIIAFGGFAGVNQKYFAVPFEALTLDTENRTFIFEQSRSAFENNPGFDKKHWPDANFHSEFSGNYGGFMGANTGSDH</sequence>
<keyword evidence="4" id="KW-1185">Reference proteome</keyword>